<dbReference type="GO" id="GO:0016787">
    <property type="term" value="F:hydrolase activity"/>
    <property type="evidence" value="ECO:0007669"/>
    <property type="project" value="InterPro"/>
</dbReference>
<dbReference type="Pfam" id="PF00149">
    <property type="entry name" value="Metallophos"/>
    <property type="match status" value="1"/>
</dbReference>
<dbReference type="SUPFAM" id="SSF56300">
    <property type="entry name" value="Metallo-dependent phosphatases"/>
    <property type="match status" value="1"/>
</dbReference>
<feature type="domain" description="Calcineurin-like phosphoesterase" evidence="2">
    <location>
        <begin position="121"/>
        <end position="308"/>
    </location>
</feature>
<feature type="compositionally biased region" description="Acidic residues" evidence="1">
    <location>
        <begin position="78"/>
        <end position="91"/>
    </location>
</feature>
<gene>
    <name evidence="3" type="ORF">CAUS1442_LOCUS13591</name>
</gene>
<dbReference type="InterPro" id="IPR029052">
    <property type="entry name" value="Metallo-depent_PP-like"/>
</dbReference>
<reference evidence="3" key="1">
    <citation type="submission" date="2021-01" db="EMBL/GenBank/DDBJ databases">
        <authorList>
            <person name="Corre E."/>
            <person name="Pelletier E."/>
            <person name="Niang G."/>
            <person name="Scheremetjew M."/>
            <person name="Finn R."/>
            <person name="Kale V."/>
            <person name="Holt S."/>
            <person name="Cochrane G."/>
            <person name="Meng A."/>
            <person name="Brown T."/>
            <person name="Cohen L."/>
        </authorList>
    </citation>
    <scope>NUCLEOTIDE SEQUENCE</scope>
    <source>
        <strain evidence="3">CCMP3328</strain>
    </source>
</reference>
<feature type="region of interest" description="Disordered" evidence="1">
    <location>
        <begin position="1"/>
        <end position="95"/>
    </location>
</feature>
<accession>A0A7R9ZRK8</accession>
<proteinExistence type="predicted"/>
<protein>
    <recommendedName>
        <fullName evidence="2">Calcineurin-like phosphoesterase domain-containing protein</fullName>
    </recommendedName>
</protein>
<sequence length="442" mass="48407">MSKFWRSSGSSGSSSSSSSEESDVGADSAAASGEWSEASRSAPATAPASSEMEDGQVGDPRGLLSSDLLSSRRQREEQIDDADAKEDEASDQTDAWRRIKSSQVFAAVPKSTKVKPSDCTRLVCISDTHGKHNDVILPPGDILLHAGDFTKSGEVGTMRDLNRYFEASGFDEVVCIAGNHDMTLHPEFYETNWRRFHTKKFDTQAASVALTSCTYLRDEECTSGGLRMHGTPWSPEFFNWAFNLTRGPEIRKLWQAIPDRADVLLVHGPPLGRGDITTSGVRAGCLDLLEEIQDRIQPRLTVFGHIHEGAGVSFDGTTIYANASSLDRKYRTSHFPIVIDVPHDTSKPAMLVEPECTLTFDDFINWLQRRGHGNLVEHCGVLGSGDGASKQYAQDKSRITGNALFESENFFTTCSLLGIHHLGKQGSQQLHGAVAELYAESF</sequence>
<dbReference type="EMBL" id="HBEF01021950">
    <property type="protein sequence ID" value="CAD8341456.1"/>
    <property type="molecule type" value="Transcribed_RNA"/>
</dbReference>
<evidence type="ECO:0000313" key="3">
    <source>
        <dbReference type="EMBL" id="CAD8341456.1"/>
    </source>
</evidence>
<evidence type="ECO:0000256" key="1">
    <source>
        <dbReference type="SAM" id="MobiDB-lite"/>
    </source>
</evidence>
<feature type="compositionally biased region" description="Low complexity" evidence="1">
    <location>
        <begin position="7"/>
        <end position="50"/>
    </location>
</feature>
<name>A0A7R9ZRK8_9STRA</name>
<dbReference type="InterPro" id="IPR051693">
    <property type="entry name" value="UPF0046_metallophosphoest"/>
</dbReference>
<organism evidence="3">
    <name type="scientific">Craspedostauros australis</name>
    <dbReference type="NCBI Taxonomy" id="1486917"/>
    <lineage>
        <taxon>Eukaryota</taxon>
        <taxon>Sar</taxon>
        <taxon>Stramenopiles</taxon>
        <taxon>Ochrophyta</taxon>
        <taxon>Bacillariophyta</taxon>
        <taxon>Bacillariophyceae</taxon>
        <taxon>Bacillariophycidae</taxon>
        <taxon>Naviculales</taxon>
        <taxon>Naviculaceae</taxon>
        <taxon>Craspedostauros</taxon>
    </lineage>
</organism>
<dbReference type="PANTHER" id="PTHR12905">
    <property type="entry name" value="METALLOPHOSPHOESTERASE"/>
    <property type="match status" value="1"/>
</dbReference>
<dbReference type="AlphaFoldDB" id="A0A7R9ZRK8"/>
<dbReference type="Gene3D" id="3.60.21.10">
    <property type="match status" value="1"/>
</dbReference>
<dbReference type="CDD" id="cd07379">
    <property type="entry name" value="MPP_239FB"/>
    <property type="match status" value="1"/>
</dbReference>
<feature type="compositionally biased region" description="Low complexity" evidence="1">
    <location>
        <begin position="61"/>
        <end position="71"/>
    </location>
</feature>
<evidence type="ECO:0000259" key="2">
    <source>
        <dbReference type="Pfam" id="PF00149"/>
    </source>
</evidence>
<dbReference type="InterPro" id="IPR004843">
    <property type="entry name" value="Calcineurin-like_PHP"/>
</dbReference>
<dbReference type="PANTHER" id="PTHR12905:SF0">
    <property type="entry name" value="CALCINEURIN-LIKE PHOSPHOESTERASE DOMAIN-CONTAINING PROTEIN"/>
    <property type="match status" value="1"/>
</dbReference>